<name>A0A1F6DU71_9BACT</name>
<comment type="caution">
    <text evidence="1">The sequence shown here is derived from an EMBL/GenBank/DDBJ whole genome shotgun (WGS) entry which is preliminary data.</text>
</comment>
<reference evidence="1 2" key="1">
    <citation type="journal article" date="2016" name="Nat. Commun.">
        <title>Thousands of microbial genomes shed light on interconnected biogeochemical processes in an aquifer system.</title>
        <authorList>
            <person name="Anantharaman K."/>
            <person name="Brown C.T."/>
            <person name="Hug L.A."/>
            <person name="Sharon I."/>
            <person name="Castelle C.J."/>
            <person name="Probst A.J."/>
            <person name="Thomas B.C."/>
            <person name="Singh A."/>
            <person name="Wilkins M.J."/>
            <person name="Karaoz U."/>
            <person name="Brodie E.L."/>
            <person name="Williams K.H."/>
            <person name="Hubbard S.S."/>
            <person name="Banfield J.F."/>
        </authorList>
    </citation>
    <scope>NUCLEOTIDE SEQUENCE [LARGE SCALE GENOMIC DNA]</scope>
</reference>
<dbReference type="EMBL" id="MFLJ01000018">
    <property type="protein sequence ID" value="OGG64562.1"/>
    <property type="molecule type" value="Genomic_DNA"/>
</dbReference>
<evidence type="ECO:0000313" key="2">
    <source>
        <dbReference type="Proteomes" id="UP000177232"/>
    </source>
</evidence>
<gene>
    <name evidence="1" type="ORF">A3C94_02855</name>
</gene>
<dbReference type="PANTHER" id="PTHR46246">
    <property type="entry name" value="GUANOSINE-3',5'-BIS(DIPHOSPHATE) 3'-PYROPHOSPHOHYDROLASE MESH1"/>
    <property type="match status" value="1"/>
</dbReference>
<sequence length="191" mass="21840">MNHTPQIKKAIQFAARKHEGLYRKDAEPLPAVTHLFSVAWLLASVEAVENIVIGGLLHDTLEDTPTTVNEIEDQFGSIVRTLVEAVSEPLHDASGRKLSWHERKEGYFKTLETAPDDAFIIVAADKIDNIESKITAFEFKGSSILERWPRPASEYLWYHRTALELILKRIPNHPLTKRFTDVHAREKELFM</sequence>
<dbReference type="AlphaFoldDB" id="A0A1F6DU71"/>
<dbReference type="PANTHER" id="PTHR46246:SF1">
    <property type="entry name" value="GUANOSINE-3',5'-BIS(DIPHOSPHATE) 3'-PYROPHOSPHOHYDROLASE MESH1"/>
    <property type="match status" value="1"/>
</dbReference>
<evidence type="ECO:0008006" key="3">
    <source>
        <dbReference type="Google" id="ProtNLM"/>
    </source>
</evidence>
<dbReference type="Proteomes" id="UP000177232">
    <property type="component" value="Unassembled WGS sequence"/>
</dbReference>
<dbReference type="SUPFAM" id="SSF109604">
    <property type="entry name" value="HD-domain/PDEase-like"/>
    <property type="match status" value="1"/>
</dbReference>
<dbReference type="Pfam" id="PF13328">
    <property type="entry name" value="HD_4"/>
    <property type="match status" value="1"/>
</dbReference>
<protein>
    <recommendedName>
        <fullName evidence="3">HD/PDEase domain-containing protein</fullName>
    </recommendedName>
</protein>
<dbReference type="InterPro" id="IPR052194">
    <property type="entry name" value="MESH1"/>
</dbReference>
<dbReference type="STRING" id="1798496.A3C94_02855"/>
<dbReference type="Gene3D" id="1.10.3210.10">
    <property type="entry name" value="Hypothetical protein af1432"/>
    <property type="match status" value="1"/>
</dbReference>
<accession>A0A1F6DU71</accession>
<proteinExistence type="predicted"/>
<evidence type="ECO:0000313" key="1">
    <source>
        <dbReference type="EMBL" id="OGG64562.1"/>
    </source>
</evidence>
<dbReference type="GO" id="GO:0008893">
    <property type="term" value="F:guanosine-3',5'-bis(diphosphate) 3'-diphosphatase activity"/>
    <property type="evidence" value="ECO:0007669"/>
    <property type="project" value="TreeGrafter"/>
</dbReference>
<organism evidence="1 2">
    <name type="scientific">Candidatus Kaiserbacteria bacterium RIFCSPHIGHO2_02_FULL_55_17</name>
    <dbReference type="NCBI Taxonomy" id="1798496"/>
    <lineage>
        <taxon>Bacteria</taxon>
        <taxon>Candidatus Kaiseribacteriota</taxon>
    </lineage>
</organism>